<dbReference type="OrthoDB" id="48612at2"/>
<dbReference type="PANTHER" id="PTHR45772:SF10">
    <property type="entry name" value="LIPOPOLYSACCHARIDE EXPORT SYSTEM ATP-BINDING PROTEIN LPTB"/>
    <property type="match status" value="1"/>
</dbReference>
<protein>
    <submittedName>
        <fullName evidence="5">ATP-binding cassette component of YhbG transport system</fullName>
    </submittedName>
</protein>
<dbReference type="InterPro" id="IPR003593">
    <property type="entry name" value="AAA+_ATPase"/>
</dbReference>
<dbReference type="STRING" id="1006576.DTL3_0641"/>
<dbReference type="Pfam" id="PF00005">
    <property type="entry name" value="ABC_tran"/>
    <property type="match status" value="1"/>
</dbReference>
<dbReference type="InterPro" id="IPR030921">
    <property type="entry name" value="LPS_export_LptB"/>
</dbReference>
<dbReference type="PATRIC" id="fig|1006576.9.peg.622"/>
<dbReference type="GO" id="GO:0055085">
    <property type="term" value="P:transmembrane transport"/>
    <property type="evidence" value="ECO:0007669"/>
    <property type="project" value="InterPro"/>
</dbReference>
<evidence type="ECO:0000256" key="2">
    <source>
        <dbReference type="ARBA" id="ARBA00022741"/>
    </source>
</evidence>
<name>A0A0C7NPX4_DEFTU</name>
<evidence type="ECO:0000259" key="4">
    <source>
        <dbReference type="PROSITE" id="PS50893"/>
    </source>
</evidence>
<proteinExistence type="predicted"/>
<dbReference type="GO" id="GO:0043190">
    <property type="term" value="C:ATP-binding cassette (ABC) transporter complex"/>
    <property type="evidence" value="ECO:0007669"/>
    <property type="project" value="InterPro"/>
</dbReference>
<evidence type="ECO:0000256" key="3">
    <source>
        <dbReference type="ARBA" id="ARBA00022840"/>
    </source>
</evidence>
<dbReference type="SMART" id="SM00382">
    <property type="entry name" value="AAA"/>
    <property type="match status" value="1"/>
</dbReference>
<keyword evidence="2" id="KW-0547">Nucleotide-binding</keyword>
<dbReference type="GO" id="GO:0005524">
    <property type="term" value="F:ATP binding"/>
    <property type="evidence" value="ECO:0007669"/>
    <property type="project" value="UniProtKB-KW"/>
</dbReference>
<reference evidence="6" key="1">
    <citation type="submission" date="2014-11" db="EMBL/GenBank/DDBJ databases">
        <authorList>
            <person name="Wibberg D."/>
        </authorList>
    </citation>
    <scope>NUCLEOTIDE SEQUENCE [LARGE SCALE GENOMIC DNA]</scope>
    <source>
        <strain evidence="6">L3</strain>
    </source>
</reference>
<dbReference type="GO" id="GO:0016887">
    <property type="term" value="F:ATP hydrolysis activity"/>
    <property type="evidence" value="ECO:0007669"/>
    <property type="project" value="InterPro"/>
</dbReference>
<evidence type="ECO:0000313" key="6">
    <source>
        <dbReference type="Proteomes" id="UP000032809"/>
    </source>
</evidence>
<dbReference type="InterPro" id="IPR027417">
    <property type="entry name" value="P-loop_NTPase"/>
</dbReference>
<dbReference type="EMBL" id="LN824141">
    <property type="protein sequence ID" value="CEP77952.1"/>
    <property type="molecule type" value="Genomic_DNA"/>
</dbReference>
<keyword evidence="6" id="KW-1185">Reference proteome</keyword>
<evidence type="ECO:0000256" key="1">
    <source>
        <dbReference type="ARBA" id="ARBA00022448"/>
    </source>
</evidence>
<gene>
    <name evidence="5" type="primary">yhbG</name>
    <name evidence="5" type="ORF">DTL3_0641</name>
</gene>
<dbReference type="Gene3D" id="3.40.50.300">
    <property type="entry name" value="P-loop containing nucleotide triphosphate hydrolases"/>
    <property type="match status" value="1"/>
</dbReference>
<dbReference type="PROSITE" id="PS00211">
    <property type="entry name" value="ABC_TRANSPORTER_1"/>
    <property type="match status" value="1"/>
</dbReference>
<organism evidence="5 6">
    <name type="scientific">Defluviitoga tunisiensis</name>
    <dbReference type="NCBI Taxonomy" id="1006576"/>
    <lineage>
        <taxon>Bacteria</taxon>
        <taxon>Thermotogati</taxon>
        <taxon>Thermotogota</taxon>
        <taxon>Thermotogae</taxon>
        <taxon>Petrotogales</taxon>
        <taxon>Petrotogaceae</taxon>
        <taxon>Defluviitoga</taxon>
    </lineage>
</organism>
<dbReference type="InterPro" id="IPR051120">
    <property type="entry name" value="ABC_AA/LPS_Transport"/>
</dbReference>
<dbReference type="InterPro" id="IPR017871">
    <property type="entry name" value="ABC_transporter-like_CS"/>
</dbReference>
<feature type="domain" description="ABC transporter" evidence="4">
    <location>
        <begin position="6"/>
        <end position="236"/>
    </location>
</feature>
<dbReference type="PANTHER" id="PTHR45772">
    <property type="entry name" value="CONSERVED COMPONENT OF ABC TRANSPORTER FOR NATURAL AMINO ACIDS-RELATED"/>
    <property type="match status" value="1"/>
</dbReference>
<dbReference type="InterPro" id="IPR003439">
    <property type="entry name" value="ABC_transporter-like_ATP-bd"/>
</dbReference>
<keyword evidence="1" id="KW-0813">Transport</keyword>
<dbReference type="KEGG" id="dtn:DTL3_0641"/>
<dbReference type="NCBIfam" id="TIGR04406">
    <property type="entry name" value="LPS_export_lptB"/>
    <property type="match status" value="1"/>
</dbReference>
<sequence>MENVIIDCKNIAKKYGKKKVLIDVNFQSKKGIVTGLLGPNGAGKSTLFKIILGLVVPNSGKIHLDGVDITHLPIHKRALSGLAYLPQEPSVFRNLTVIDNLQMISDLLKIDNADYKISSIIKEFGLDNLEHQYAYSLSGGEKRKLEFARTLLTNPKVILLDEPFVGIDPITVKDIQKIIRKLSETGISIIVTDHSVDEIVQVVDELYVIHKGTIIARGSPKNVLQDENVKANYLGW</sequence>
<dbReference type="RefSeq" id="WP_045087493.1">
    <property type="nucleotide sequence ID" value="NZ_LN824141.1"/>
</dbReference>
<dbReference type="SUPFAM" id="SSF52540">
    <property type="entry name" value="P-loop containing nucleoside triphosphate hydrolases"/>
    <property type="match status" value="1"/>
</dbReference>
<evidence type="ECO:0000313" key="5">
    <source>
        <dbReference type="EMBL" id="CEP77952.1"/>
    </source>
</evidence>
<keyword evidence="3 5" id="KW-0067">ATP-binding</keyword>
<accession>A0A0C7NPX4</accession>
<dbReference type="AlphaFoldDB" id="A0A0C7NPX4"/>
<dbReference type="PROSITE" id="PS50893">
    <property type="entry name" value="ABC_TRANSPORTER_2"/>
    <property type="match status" value="1"/>
</dbReference>
<dbReference type="Proteomes" id="UP000032809">
    <property type="component" value="Chromosome I"/>
</dbReference>
<dbReference type="HOGENOM" id="CLU_000604_1_2_0"/>